<keyword evidence="3" id="KW-0202">Cytokine</keyword>
<gene>
    <name evidence="8" type="primary">LOC118418291</name>
</gene>
<dbReference type="SUPFAM" id="SSF57501">
    <property type="entry name" value="Cystine-knot cytokines"/>
    <property type="match status" value="1"/>
</dbReference>
<dbReference type="InterPro" id="IPR020440">
    <property type="entry name" value="IL-17_chr"/>
</dbReference>
<dbReference type="AlphaFoldDB" id="A0A9J7LC82"/>
<comment type="subcellular location">
    <subcellularLocation>
        <location evidence="1">Secreted</location>
    </subcellularLocation>
</comment>
<keyword evidence="5" id="KW-0732">Signal</keyword>
<dbReference type="InterPro" id="IPR010345">
    <property type="entry name" value="IL-17_fam"/>
</dbReference>
<accession>A0A9J7LC82</accession>
<evidence type="ECO:0000256" key="1">
    <source>
        <dbReference type="ARBA" id="ARBA00004613"/>
    </source>
</evidence>
<evidence type="ECO:0000256" key="2">
    <source>
        <dbReference type="ARBA" id="ARBA00007236"/>
    </source>
</evidence>
<dbReference type="PRINTS" id="PR01932">
    <property type="entry name" value="INTRLEUKIN17"/>
</dbReference>
<name>A0A9J7LC82_BRAFL</name>
<dbReference type="OMA" id="KTRPCRK"/>
<organism evidence="7 8">
    <name type="scientific">Branchiostoma floridae</name>
    <name type="common">Florida lancelet</name>
    <name type="synonym">Amphioxus</name>
    <dbReference type="NCBI Taxonomy" id="7739"/>
    <lineage>
        <taxon>Eukaryota</taxon>
        <taxon>Metazoa</taxon>
        <taxon>Chordata</taxon>
        <taxon>Cephalochordata</taxon>
        <taxon>Leptocardii</taxon>
        <taxon>Amphioxiformes</taxon>
        <taxon>Branchiostomatidae</taxon>
        <taxon>Branchiostoma</taxon>
    </lineage>
</organism>
<dbReference type="KEGG" id="bfo:118418291"/>
<evidence type="ECO:0000313" key="7">
    <source>
        <dbReference type="Proteomes" id="UP000001554"/>
    </source>
</evidence>
<reference evidence="7" key="1">
    <citation type="journal article" date="2020" name="Nat. Ecol. Evol.">
        <title>Deeply conserved synteny resolves early events in vertebrate evolution.</title>
        <authorList>
            <person name="Simakov O."/>
            <person name="Marletaz F."/>
            <person name="Yue J.X."/>
            <person name="O'Connell B."/>
            <person name="Jenkins J."/>
            <person name="Brandt A."/>
            <person name="Calef R."/>
            <person name="Tung C.H."/>
            <person name="Huang T.K."/>
            <person name="Schmutz J."/>
            <person name="Satoh N."/>
            <person name="Yu J.K."/>
            <person name="Putnam N.H."/>
            <person name="Green R.E."/>
            <person name="Rokhsar D.S."/>
        </authorList>
    </citation>
    <scope>NUCLEOTIDE SEQUENCE [LARGE SCALE GENOMIC DNA]</scope>
    <source>
        <strain evidence="7">S238N-H82</strain>
    </source>
</reference>
<keyword evidence="4" id="KW-0964">Secreted</keyword>
<reference evidence="8" key="2">
    <citation type="submission" date="2025-08" db="UniProtKB">
        <authorList>
            <consortium name="RefSeq"/>
        </authorList>
    </citation>
    <scope>IDENTIFICATION</scope>
    <source>
        <strain evidence="8">S238N-H82</strain>
        <tissue evidence="8">Testes</tissue>
    </source>
</reference>
<dbReference type="GO" id="GO:0005615">
    <property type="term" value="C:extracellular space"/>
    <property type="evidence" value="ECO:0007669"/>
    <property type="project" value="UniProtKB-KW"/>
</dbReference>
<evidence type="ECO:0000313" key="8">
    <source>
        <dbReference type="RefSeq" id="XP_035680036.1"/>
    </source>
</evidence>
<comment type="similarity">
    <text evidence="2">Belongs to the IL-17 family.</text>
</comment>
<sequence>MVLVIMLAAEQEARGARKRGKGKIAKKTRPCRKERNRQWCNKDNVEEMLKNHTAVHKENIKKALEETEQETCPAGERNLRDDDSRDPNERSLSPWTYVKNESANRIPGTYVEAKCLCDGCLIYGKDGVSVENSKDYESLPIKTSLPILTRYDCKGKKCRERLEIAQVTVGCVCATRKRATVPPSQ</sequence>
<dbReference type="GeneID" id="118418291"/>
<evidence type="ECO:0000256" key="3">
    <source>
        <dbReference type="ARBA" id="ARBA00022514"/>
    </source>
</evidence>
<protein>
    <submittedName>
        <fullName evidence="8">Interleukin-17D-like</fullName>
    </submittedName>
</protein>
<keyword evidence="7" id="KW-1185">Reference proteome</keyword>
<feature type="region of interest" description="Disordered" evidence="6">
    <location>
        <begin position="67"/>
        <end position="92"/>
    </location>
</feature>
<feature type="compositionally biased region" description="Basic and acidic residues" evidence="6">
    <location>
        <begin position="77"/>
        <end position="89"/>
    </location>
</feature>
<dbReference type="Proteomes" id="UP000001554">
    <property type="component" value="Chromosome 6"/>
</dbReference>
<evidence type="ECO:0000256" key="5">
    <source>
        <dbReference type="ARBA" id="ARBA00022729"/>
    </source>
</evidence>
<proteinExistence type="inferred from homology"/>
<dbReference type="InterPro" id="IPR029034">
    <property type="entry name" value="Cystine-knot_cytokine"/>
</dbReference>
<dbReference type="GO" id="GO:0005125">
    <property type="term" value="F:cytokine activity"/>
    <property type="evidence" value="ECO:0007669"/>
    <property type="project" value="UniProtKB-KW"/>
</dbReference>
<evidence type="ECO:0000256" key="4">
    <source>
        <dbReference type="ARBA" id="ARBA00022525"/>
    </source>
</evidence>
<dbReference type="Pfam" id="PF06083">
    <property type="entry name" value="IL17"/>
    <property type="match status" value="1"/>
</dbReference>
<dbReference type="Gene3D" id="2.10.90.10">
    <property type="entry name" value="Cystine-knot cytokines"/>
    <property type="match status" value="1"/>
</dbReference>
<dbReference type="RefSeq" id="XP_035680036.1">
    <property type="nucleotide sequence ID" value="XM_035824143.1"/>
</dbReference>
<evidence type="ECO:0000256" key="6">
    <source>
        <dbReference type="SAM" id="MobiDB-lite"/>
    </source>
</evidence>
<dbReference type="OrthoDB" id="6038945at2759"/>